<dbReference type="Pfam" id="PF14968">
    <property type="entry name" value="CCDC84"/>
    <property type="match status" value="1"/>
</dbReference>
<protein>
    <recommendedName>
        <fullName evidence="5">TITAN-like protein</fullName>
    </recommendedName>
</protein>
<feature type="transmembrane region" description="Helical" evidence="2">
    <location>
        <begin position="320"/>
        <end position="337"/>
    </location>
</feature>
<feature type="compositionally biased region" description="Basic residues" evidence="1">
    <location>
        <begin position="1"/>
        <end position="12"/>
    </location>
</feature>
<accession>A0A7J7DBP5</accession>
<dbReference type="InParanoid" id="A0A7J7DBP5"/>
<name>A0A7J7DBP5_TRIWF</name>
<dbReference type="FunCoup" id="A0A7J7DBP5">
    <property type="interactions" value="2243"/>
</dbReference>
<organism evidence="3 4">
    <name type="scientific">Tripterygium wilfordii</name>
    <name type="common">Thunder God vine</name>
    <dbReference type="NCBI Taxonomy" id="458696"/>
    <lineage>
        <taxon>Eukaryota</taxon>
        <taxon>Viridiplantae</taxon>
        <taxon>Streptophyta</taxon>
        <taxon>Embryophyta</taxon>
        <taxon>Tracheophyta</taxon>
        <taxon>Spermatophyta</taxon>
        <taxon>Magnoliopsida</taxon>
        <taxon>eudicotyledons</taxon>
        <taxon>Gunneridae</taxon>
        <taxon>Pentapetalae</taxon>
        <taxon>rosids</taxon>
        <taxon>fabids</taxon>
        <taxon>Celastrales</taxon>
        <taxon>Celastraceae</taxon>
        <taxon>Tripterygium</taxon>
    </lineage>
</organism>
<keyword evidence="4" id="KW-1185">Reference proteome</keyword>
<dbReference type="PANTHER" id="PTHR31198">
    <property type="entry name" value="COILED-COIL DOMAIN-CONTAINING PROTEIN 84"/>
    <property type="match status" value="1"/>
</dbReference>
<gene>
    <name evidence="3" type="ORF">HS088_TW08G00274</name>
</gene>
<keyword evidence="2" id="KW-1133">Transmembrane helix</keyword>
<reference evidence="3 4" key="1">
    <citation type="journal article" date="2020" name="Nat. Commun.">
        <title>Genome of Tripterygium wilfordii and identification of cytochrome P450 involved in triptolide biosynthesis.</title>
        <authorList>
            <person name="Tu L."/>
            <person name="Su P."/>
            <person name="Zhang Z."/>
            <person name="Gao L."/>
            <person name="Wang J."/>
            <person name="Hu T."/>
            <person name="Zhou J."/>
            <person name="Zhang Y."/>
            <person name="Zhao Y."/>
            <person name="Liu Y."/>
            <person name="Song Y."/>
            <person name="Tong Y."/>
            <person name="Lu Y."/>
            <person name="Yang J."/>
            <person name="Xu C."/>
            <person name="Jia M."/>
            <person name="Peters R.J."/>
            <person name="Huang L."/>
            <person name="Gao W."/>
        </authorList>
    </citation>
    <scope>NUCLEOTIDE SEQUENCE [LARGE SCALE GENOMIC DNA]</scope>
    <source>
        <strain evidence="4">cv. XIE 37</strain>
        <tissue evidence="3">Leaf</tissue>
    </source>
</reference>
<keyword evidence="2" id="KW-0472">Membrane</keyword>
<evidence type="ECO:0000313" key="3">
    <source>
        <dbReference type="EMBL" id="KAF5743689.1"/>
    </source>
</evidence>
<keyword evidence="2" id="KW-0812">Transmembrane</keyword>
<dbReference type="PANTHER" id="PTHR31198:SF1">
    <property type="entry name" value="CENTROSOMAL AT-AC SPLICING FACTOR"/>
    <property type="match status" value="1"/>
</dbReference>
<sequence>MNKKNNHHNANRKVKETDKKKNQKGEFEFCKVCRLNHDQGERHKYFPKHKSSLAAFLSRFQSKLNDVRYFVKHPIVLASEHASRNRLWCVFCDTDIDELGCSFACENAINHLGSGEHLKILKKFLWKNGGGMDCVDTFRILEADLTKWKNKCKSLKEESVSASGGSHALPFVSANDIHNDLNFGNINNSDQNTFDPFKSNFSNGVMPLQYNTNEYQISHSKLLEVTNAGPVRQHFTSHMPVETLRAASANALGGMEDVFHVSFIMNFVRFIPWQIFRWRNNYHVSFWYILCTCFAVNQNAQLYPTFNAIGFSGNNDSSCVAVSFTLTFELMLFFLHLKFNFLL</sequence>
<proteinExistence type="predicted"/>
<evidence type="ECO:0000256" key="2">
    <source>
        <dbReference type="SAM" id="Phobius"/>
    </source>
</evidence>
<dbReference type="Proteomes" id="UP000593562">
    <property type="component" value="Unassembled WGS sequence"/>
</dbReference>
<dbReference type="EMBL" id="JAAARO010000008">
    <property type="protein sequence ID" value="KAF5743689.1"/>
    <property type="molecule type" value="Genomic_DNA"/>
</dbReference>
<evidence type="ECO:0008006" key="5">
    <source>
        <dbReference type="Google" id="ProtNLM"/>
    </source>
</evidence>
<dbReference type="InterPro" id="IPR028015">
    <property type="entry name" value="CCDC84-like"/>
</dbReference>
<evidence type="ECO:0000313" key="4">
    <source>
        <dbReference type="Proteomes" id="UP000593562"/>
    </source>
</evidence>
<dbReference type="AlphaFoldDB" id="A0A7J7DBP5"/>
<feature type="region of interest" description="Disordered" evidence="1">
    <location>
        <begin position="1"/>
        <end position="20"/>
    </location>
</feature>
<comment type="caution">
    <text evidence="3">The sequence shown here is derived from an EMBL/GenBank/DDBJ whole genome shotgun (WGS) entry which is preliminary data.</text>
</comment>
<evidence type="ECO:0000256" key="1">
    <source>
        <dbReference type="SAM" id="MobiDB-lite"/>
    </source>
</evidence>